<dbReference type="RefSeq" id="WP_013450071.1">
    <property type="nucleotide sequence ID" value="NC_014757.1"/>
</dbReference>
<sequence length="314" mass="37759">MAVREILNGKYDNYTTCSYERFHLEDFKRRYKVFESINITDIGFEDYYLIYDLVCNKNNIGNPHRYYIREALKVFFIYSIFNSGKVNKNHENFPLELKTFFNLFDNLFTTNYDQNIEVFTNRKVNYLHGSFNVRKEIYNKESFRNKLSDSPIKDFNIDERYYYLYSNVLTTYSGYLKKSNINEARIANQAFEKMVVAYATNEEIKETVDKWATHDNHMLRNIAEGVKLKKENKDLYFKESYPIKEFEEIKGELEIVGFSPNNDTHIFQGINDNLKLKSIKYYYFAKEEVQDVQQLLNNHEVIFEDVSLLWEKYK</sequence>
<dbReference type="AlphaFoldDB" id="E5AK12"/>
<keyword evidence="1" id="KW-0614">Plasmid</keyword>
<protein>
    <submittedName>
        <fullName evidence="1">Uncharacterized protein</fullName>
    </submittedName>
</protein>
<evidence type="ECO:0000313" key="1">
    <source>
        <dbReference type="EMBL" id="CBW44152.1"/>
    </source>
</evidence>
<accession>E5AK12</accession>
<gene>
    <name evidence="1" type="ORF">pLVP1401_01</name>
</gene>
<dbReference type="EMBL" id="FR675941">
    <property type="protein sequence ID" value="CBW44152.1"/>
    <property type="molecule type" value="Genomic_DNA"/>
</dbReference>
<reference evidence="1" key="1">
    <citation type="submission" date="2010-08" db="EMBL/GenBank/DDBJ databases">
        <title>Diversity of serine proteases in the Bacillus cereus group.</title>
        <authorList>
            <person name="Zihlmann P."/>
            <person name="Perreten V."/>
        </authorList>
    </citation>
    <scope>NUCLEOTIDE SEQUENCE [LARGE SCALE GENOMIC DNA]</scope>
    <source>
        <strain evidence="1">VPC1401</strain>
        <plasmid evidence="1">pLVP1401</plasmid>
    </source>
</reference>
<proteinExistence type="predicted"/>
<organism evidence="1">
    <name type="scientific">Bacillus cereus VPC1401</name>
    <dbReference type="NCBI Taxonomy" id="870739"/>
    <lineage>
        <taxon>Bacteria</taxon>
        <taxon>Bacillati</taxon>
        <taxon>Bacillota</taxon>
        <taxon>Bacilli</taxon>
        <taxon>Bacillales</taxon>
        <taxon>Bacillaceae</taxon>
        <taxon>Bacillus</taxon>
        <taxon>Bacillus cereus group</taxon>
    </lineage>
</organism>
<name>E5AK12_BACCE</name>
<geneLocation type="plasmid" evidence="1">
    <name>pLVP1401</name>
</geneLocation>